<dbReference type="Pfam" id="PF13489">
    <property type="entry name" value="Methyltransf_23"/>
    <property type="match status" value="1"/>
</dbReference>
<keyword evidence="2" id="KW-1185">Reference proteome</keyword>
<evidence type="ECO:0000313" key="2">
    <source>
        <dbReference type="Proteomes" id="UP001056429"/>
    </source>
</evidence>
<sequence>MLLNEHLTKTCPICSSKKLTIFNKYNKFTLLECEECKLIFQDDLNNINVSNLLSEIYDDTWIAMRDRCSQTTFIENAIFFNMLVEIFTEKKGDLLEIGAGTGEFLHLAKEAGWNVTGIDPVENSCKYAHAKFNLNIINDIWRPDLFESNKLFDVIVIWHVLEHIPNPIDFISQISRLLTPKGLLFICIPNNKSFTNKLGKHNSPLYTESDHLFHYSKNNLSTLIEKVNLDVVSIFSRQAKYRLDSDMFLNRDYPKYLNLNFDQSMALIANLQSSFEGHELYCIVKKRI</sequence>
<keyword evidence="1" id="KW-0808">Transferase</keyword>
<proteinExistence type="predicted"/>
<keyword evidence="1" id="KW-0489">Methyltransferase</keyword>
<dbReference type="AlphaFoldDB" id="A0A9J6P4W2"/>
<dbReference type="RefSeq" id="WP_250859764.1">
    <property type="nucleotide sequence ID" value="NZ_JAGSOJ010000002.1"/>
</dbReference>
<dbReference type="Proteomes" id="UP001056429">
    <property type="component" value="Unassembled WGS sequence"/>
</dbReference>
<dbReference type="CDD" id="cd02440">
    <property type="entry name" value="AdoMet_MTases"/>
    <property type="match status" value="1"/>
</dbReference>
<organism evidence="1 2">
    <name type="scientific">Oceanirhabdus seepicola</name>
    <dbReference type="NCBI Taxonomy" id="2828781"/>
    <lineage>
        <taxon>Bacteria</taxon>
        <taxon>Bacillati</taxon>
        <taxon>Bacillota</taxon>
        <taxon>Clostridia</taxon>
        <taxon>Eubacteriales</taxon>
        <taxon>Clostridiaceae</taxon>
        <taxon>Oceanirhabdus</taxon>
    </lineage>
</organism>
<accession>A0A9J6P4W2</accession>
<dbReference type="GO" id="GO:0008168">
    <property type="term" value="F:methyltransferase activity"/>
    <property type="evidence" value="ECO:0007669"/>
    <property type="project" value="UniProtKB-KW"/>
</dbReference>
<dbReference type="InterPro" id="IPR029063">
    <property type="entry name" value="SAM-dependent_MTases_sf"/>
</dbReference>
<comment type="caution">
    <text evidence="1">The sequence shown here is derived from an EMBL/GenBank/DDBJ whole genome shotgun (WGS) entry which is preliminary data.</text>
</comment>
<evidence type="ECO:0000313" key="1">
    <source>
        <dbReference type="EMBL" id="MCM1990672.1"/>
    </source>
</evidence>
<dbReference type="PANTHER" id="PTHR43861:SF6">
    <property type="entry name" value="METHYLTRANSFERASE TYPE 11"/>
    <property type="match status" value="1"/>
</dbReference>
<dbReference type="GO" id="GO:0032259">
    <property type="term" value="P:methylation"/>
    <property type="evidence" value="ECO:0007669"/>
    <property type="project" value="UniProtKB-KW"/>
</dbReference>
<dbReference type="Gene3D" id="3.40.50.150">
    <property type="entry name" value="Vaccinia Virus protein VP39"/>
    <property type="match status" value="1"/>
</dbReference>
<reference evidence="1" key="1">
    <citation type="journal article" date="2021" name="mSystems">
        <title>Bacteria and Archaea Synergistically Convert Glycine Betaine to Biogenic Methane in the Formosa Cold Seep of the South China Sea.</title>
        <authorList>
            <person name="Li L."/>
            <person name="Zhang W."/>
            <person name="Zhang S."/>
            <person name="Song L."/>
            <person name="Sun Q."/>
            <person name="Zhang H."/>
            <person name="Xiang H."/>
            <person name="Dong X."/>
        </authorList>
    </citation>
    <scope>NUCLEOTIDE SEQUENCE</scope>
    <source>
        <strain evidence="1">ZWT</strain>
    </source>
</reference>
<name>A0A9J6P4W2_9CLOT</name>
<reference evidence="1" key="2">
    <citation type="submission" date="2021-04" db="EMBL/GenBank/DDBJ databases">
        <authorList>
            <person name="Dong X."/>
        </authorList>
    </citation>
    <scope>NUCLEOTIDE SEQUENCE</scope>
    <source>
        <strain evidence="1">ZWT</strain>
    </source>
</reference>
<dbReference type="EMBL" id="JAGSOJ010000002">
    <property type="protein sequence ID" value="MCM1990672.1"/>
    <property type="molecule type" value="Genomic_DNA"/>
</dbReference>
<dbReference type="SUPFAM" id="SSF53335">
    <property type="entry name" value="S-adenosyl-L-methionine-dependent methyltransferases"/>
    <property type="match status" value="1"/>
</dbReference>
<dbReference type="PANTHER" id="PTHR43861">
    <property type="entry name" value="TRANS-ACONITATE 2-METHYLTRANSFERASE-RELATED"/>
    <property type="match status" value="1"/>
</dbReference>
<gene>
    <name evidence="1" type="ORF">KDK92_13145</name>
</gene>
<protein>
    <submittedName>
        <fullName evidence="1">Class I SAM-dependent methyltransferase</fullName>
    </submittedName>
</protein>